<dbReference type="AlphaFoldDB" id="A0A075P3Z9"/>
<dbReference type="InterPro" id="IPR015942">
    <property type="entry name" value="Asp/Glu/hydantoin_racemase"/>
</dbReference>
<dbReference type="GO" id="GO:0047661">
    <property type="term" value="F:amino-acid racemase activity"/>
    <property type="evidence" value="ECO:0007669"/>
    <property type="project" value="InterPro"/>
</dbReference>
<sequence>MKTLGLIGGMSWESTVSYYQFINRGVNHQLGGLHSAKLCLYSVDFADIARYQHDGNWKGAADILISAAKSLEAMGAEGIVICTNTMHKVANIVQNAITIPLLHITDATGEKLKTDGVKHVGLLGTAFTMSERFYSSHLTDKFDLNVLTPTTDEQTTVHEIIYNELCKGVVCEASRNCYIEIINNLKQRGAEAIILGCTEIALLISQTDTPLPLYDTTQIHADAAVAFAIT</sequence>
<evidence type="ECO:0000256" key="2">
    <source>
        <dbReference type="ARBA" id="ARBA00023235"/>
    </source>
</evidence>
<dbReference type="Pfam" id="PF01177">
    <property type="entry name" value="Asp_Glu_race"/>
    <property type="match status" value="1"/>
</dbReference>
<dbReference type="eggNOG" id="COG1794">
    <property type="taxonomic scope" value="Bacteria"/>
</dbReference>
<keyword evidence="4" id="KW-1185">Reference proteome</keyword>
<dbReference type="Gene3D" id="3.40.50.1860">
    <property type="match status" value="2"/>
</dbReference>
<dbReference type="SUPFAM" id="SSF53681">
    <property type="entry name" value="Aspartate/glutamate racemase"/>
    <property type="match status" value="2"/>
</dbReference>
<comment type="similarity">
    <text evidence="1">Belongs to the aspartate/glutamate racemases family.</text>
</comment>
<organism evidence="3 4">
    <name type="scientific">Alteromonas australica</name>
    <dbReference type="NCBI Taxonomy" id="589873"/>
    <lineage>
        <taxon>Bacteria</taxon>
        <taxon>Pseudomonadati</taxon>
        <taxon>Pseudomonadota</taxon>
        <taxon>Gammaproteobacteria</taxon>
        <taxon>Alteromonadales</taxon>
        <taxon>Alteromonadaceae</taxon>
        <taxon>Alteromonas/Salinimonas group</taxon>
        <taxon>Alteromonas</taxon>
    </lineage>
</organism>
<evidence type="ECO:0000313" key="3">
    <source>
        <dbReference type="EMBL" id="AIG00562.1"/>
    </source>
</evidence>
<dbReference type="InterPro" id="IPR001920">
    <property type="entry name" value="Asp/Glu_race"/>
</dbReference>
<dbReference type="PROSITE" id="PS00923">
    <property type="entry name" value="ASP_GLU_RACEMASE_1"/>
    <property type="match status" value="1"/>
</dbReference>
<dbReference type="GeneID" id="78256924"/>
<dbReference type="KEGG" id="aal:EP13_18780"/>
<dbReference type="PANTHER" id="PTHR21198">
    <property type="entry name" value="GLUTAMATE RACEMASE"/>
    <property type="match status" value="1"/>
</dbReference>
<gene>
    <name evidence="3" type="ORF">EP13_18780</name>
</gene>
<dbReference type="InterPro" id="IPR018187">
    <property type="entry name" value="Asp/Glu_racemase_AS_1"/>
</dbReference>
<dbReference type="EMBL" id="CP008849">
    <property type="protein sequence ID" value="AIG00562.1"/>
    <property type="molecule type" value="Genomic_DNA"/>
</dbReference>
<accession>A0A075P3Z9</accession>
<dbReference type="NCBIfam" id="TIGR00035">
    <property type="entry name" value="asp_race"/>
    <property type="match status" value="1"/>
</dbReference>
<dbReference type="RefSeq" id="WP_044058542.1">
    <property type="nucleotide sequence ID" value="NZ_CBCSKJ010000004.1"/>
</dbReference>
<dbReference type="Proteomes" id="UP000056090">
    <property type="component" value="Chromosome"/>
</dbReference>
<keyword evidence="2" id="KW-0413">Isomerase</keyword>
<proteinExistence type="inferred from homology"/>
<name>A0A075P3Z9_9ALTE</name>
<evidence type="ECO:0000313" key="4">
    <source>
        <dbReference type="Proteomes" id="UP000056090"/>
    </source>
</evidence>
<dbReference type="InterPro" id="IPR004380">
    <property type="entry name" value="Asp_race"/>
</dbReference>
<evidence type="ECO:0000256" key="1">
    <source>
        <dbReference type="ARBA" id="ARBA00007847"/>
    </source>
</evidence>
<protein>
    <submittedName>
        <fullName evidence="3">Aspartate racemase</fullName>
    </submittedName>
</protein>
<reference evidence="3 4" key="1">
    <citation type="submission" date="2014-06" db="EMBL/GenBank/DDBJ databases">
        <title>Genomes of Alteromonas australica, a world apart.</title>
        <authorList>
            <person name="Gonzaga A."/>
            <person name="Lopez-Perez M."/>
            <person name="Rodriguez-Valera F."/>
        </authorList>
    </citation>
    <scope>NUCLEOTIDE SEQUENCE [LARGE SCALE GENOMIC DNA]</scope>
    <source>
        <strain evidence="3 4">H 17</strain>
    </source>
</reference>
<dbReference type="PANTHER" id="PTHR21198:SF7">
    <property type="entry name" value="ASPARTATE-GLUTAMATE RACEMASE FAMILY"/>
    <property type="match status" value="1"/>
</dbReference>